<accession>A0A1I7UTG4</accession>
<dbReference type="Proteomes" id="UP000095282">
    <property type="component" value="Unplaced"/>
</dbReference>
<dbReference type="eggNOG" id="ENOG502TK8P">
    <property type="taxonomic scope" value="Eukaryota"/>
</dbReference>
<keyword evidence="1" id="KW-1185">Reference proteome</keyword>
<protein>
    <submittedName>
        <fullName evidence="2">F-box domain-containing protein</fullName>
    </submittedName>
</protein>
<dbReference type="AlphaFoldDB" id="A0A1I7UTG4"/>
<dbReference type="WBParaSite" id="Csp11.Scaffold630.g19182.t1">
    <property type="protein sequence ID" value="Csp11.Scaffold630.g19182.t1"/>
    <property type="gene ID" value="Csp11.Scaffold630.g19182"/>
</dbReference>
<evidence type="ECO:0000313" key="2">
    <source>
        <dbReference type="WBParaSite" id="Csp11.Scaffold630.g19182.t1"/>
    </source>
</evidence>
<organism evidence="1 2">
    <name type="scientific">Caenorhabditis tropicalis</name>
    <dbReference type="NCBI Taxonomy" id="1561998"/>
    <lineage>
        <taxon>Eukaryota</taxon>
        <taxon>Metazoa</taxon>
        <taxon>Ecdysozoa</taxon>
        <taxon>Nematoda</taxon>
        <taxon>Chromadorea</taxon>
        <taxon>Rhabditida</taxon>
        <taxon>Rhabditina</taxon>
        <taxon>Rhabditomorpha</taxon>
        <taxon>Rhabditoidea</taxon>
        <taxon>Rhabditidae</taxon>
        <taxon>Peloderinae</taxon>
        <taxon>Caenorhabditis</taxon>
    </lineage>
</organism>
<sequence>MRVCRSLHDFIYRSPPIAIAVILKVLVGNDSVFIRFQHSQPDSQYSVKFIILSFHYHKNGCLIVSADGSEKFLKDEDFLSVACDYLRFYLRWVGTIIQFEIEHRDDWFRWKPRFSFGETLKSSLSAFIKPCFQLPTFEEIRTTIWETIEECLQSRICPLRVRELILAIEEPRIHILNLLDPKAWW</sequence>
<name>A0A1I7UTG4_9PELO</name>
<evidence type="ECO:0000313" key="1">
    <source>
        <dbReference type="Proteomes" id="UP000095282"/>
    </source>
</evidence>
<reference evidence="2" key="1">
    <citation type="submission" date="2016-11" db="UniProtKB">
        <authorList>
            <consortium name="WormBaseParasite"/>
        </authorList>
    </citation>
    <scope>IDENTIFICATION</scope>
</reference>
<proteinExistence type="predicted"/>